<feature type="region of interest" description="Disordered" evidence="2">
    <location>
        <begin position="1"/>
        <end position="101"/>
    </location>
</feature>
<dbReference type="Proteomes" id="UP000827892">
    <property type="component" value="Chromosome V"/>
</dbReference>
<feature type="compositionally biased region" description="Polar residues" evidence="2">
    <location>
        <begin position="32"/>
        <end position="45"/>
    </location>
</feature>
<dbReference type="AlphaFoldDB" id="A0AAE9A4S1"/>
<accession>A0AAE9A4S1</accession>
<feature type="region of interest" description="Disordered" evidence="2">
    <location>
        <begin position="246"/>
        <end position="265"/>
    </location>
</feature>
<reference evidence="3 4" key="1">
    <citation type="submission" date="2022-02" db="EMBL/GenBank/DDBJ databases">
        <title>Chromosome-level reference genomes for two strains of Caenorhabditis briggsae: an improved platform for comparative genomics.</title>
        <authorList>
            <person name="Stevens L."/>
            <person name="Andersen E.C."/>
        </authorList>
    </citation>
    <scope>NUCLEOTIDE SEQUENCE [LARGE SCALE GENOMIC DNA]</scope>
    <source>
        <strain evidence="3">QX1410_ONT</strain>
        <tissue evidence="3">Whole-organism</tissue>
    </source>
</reference>
<feature type="compositionally biased region" description="Basic and acidic residues" evidence="2">
    <location>
        <begin position="256"/>
        <end position="265"/>
    </location>
</feature>
<feature type="coiled-coil region" evidence="1">
    <location>
        <begin position="403"/>
        <end position="433"/>
    </location>
</feature>
<evidence type="ECO:0000256" key="1">
    <source>
        <dbReference type="SAM" id="Coils"/>
    </source>
</evidence>
<feature type="compositionally biased region" description="Polar residues" evidence="2">
    <location>
        <begin position="73"/>
        <end position="97"/>
    </location>
</feature>
<organism evidence="3 4">
    <name type="scientific">Caenorhabditis briggsae</name>
    <dbReference type="NCBI Taxonomy" id="6238"/>
    <lineage>
        <taxon>Eukaryota</taxon>
        <taxon>Metazoa</taxon>
        <taxon>Ecdysozoa</taxon>
        <taxon>Nematoda</taxon>
        <taxon>Chromadorea</taxon>
        <taxon>Rhabditida</taxon>
        <taxon>Rhabditina</taxon>
        <taxon>Rhabditomorpha</taxon>
        <taxon>Rhabditoidea</taxon>
        <taxon>Rhabditidae</taxon>
        <taxon>Peloderinae</taxon>
        <taxon>Caenorhabditis</taxon>
    </lineage>
</organism>
<proteinExistence type="predicted"/>
<feature type="region of interest" description="Disordered" evidence="2">
    <location>
        <begin position="124"/>
        <end position="145"/>
    </location>
</feature>
<name>A0AAE9A4S1_CAEBR</name>
<protein>
    <submittedName>
        <fullName evidence="3">Uncharacterized protein</fullName>
    </submittedName>
</protein>
<dbReference type="EMBL" id="CP090895">
    <property type="protein sequence ID" value="ULT88731.1"/>
    <property type="molecule type" value="Genomic_DNA"/>
</dbReference>
<evidence type="ECO:0000313" key="3">
    <source>
        <dbReference type="EMBL" id="ULT88731.1"/>
    </source>
</evidence>
<sequence length="636" mass="74108">MSGNNQTWSYSTQSPQQPVSSQYNAPYPPNNRGPQPANQLNQRGQGNPIYPHGSSNTTVPIYIQTPYAGTPGSVPSNADPTFPSSENNRTVTTSTEPFLNPIYPHGSSNTTVPIYIQTPYAGTSGSVPSNADPTFPSSENNRTVTTSTEPFLVPHLVNTAVTPNAWYDQNRRGQEISINPQRCTQNSSSLPQLVHLNVQQLNAENPSGVPQPIYQIAPPSYGNNSMVKNHKGFFSGTVTVVTQNSVSPAEQQLQDELDRMRQEDERVEREREEKIKRRNEERLRKAKEMQELMETNLRKENEIEAARRNEAKIRMNEEIDSLKNENLYKDRLKEQAYLQELLELKREGDQERRNIEDQREKERMKHEKIIMAKDRKFEQDTIMYEKEDHLRKEELIRIQEKHEERTRLIYEEMERKMEEVRRLNKEKMNQMRKQWQQIQKMLQMKVWNVIIENNWTNRLNVLRNSNRNIMDLFKRFYAEANKIQRHCDRSEDVSREIQRIVPVLKALIGAVGQVENLMNEESEVLYDQWQNTGKSFVYCIKDSVDKVKYTCKKLRSSLKNYGELLKKEPTYVSSQHESYLDQIKKDIDDVSMYSNKIPTLAELKQEYSNDMRSETPPNSSSHDLVPFQTVIIEEIE</sequence>
<feature type="compositionally biased region" description="Low complexity" evidence="2">
    <location>
        <begin position="9"/>
        <end position="23"/>
    </location>
</feature>
<evidence type="ECO:0000256" key="2">
    <source>
        <dbReference type="SAM" id="MobiDB-lite"/>
    </source>
</evidence>
<evidence type="ECO:0000313" key="4">
    <source>
        <dbReference type="Proteomes" id="UP000827892"/>
    </source>
</evidence>
<gene>
    <name evidence="3" type="ORF">L3Y34_007731</name>
</gene>
<keyword evidence="1" id="KW-0175">Coiled coil</keyword>